<dbReference type="InterPro" id="IPR006091">
    <property type="entry name" value="Acyl-CoA_Oxase/DH_mid-dom"/>
</dbReference>
<dbReference type="Pfam" id="PF00441">
    <property type="entry name" value="Acyl-CoA_dh_1"/>
    <property type="match status" value="1"/>
</dbReference>
<dbReference type="PROSITE" id="PS00072">
    <property type="entry name" value="ACYL_COA_DH_1"/>
    <property type="match status" value="1"/>
</dbReference>
<dbReference type="PANTHER" id="PTHR43884:SF12">
    <property type="entry name" value="ISOVALERYL-COA DEHYDROGENASE, MITOCHONDRIAL-RELATED"/>
    <property type="match status" value="1"/>
</dbReference>
<dbReference type="Pfam" id="PF02771">
    <property type="entry name" value="Acyl-CoA_dh_N"/>
    <property type="match status" value="1"/>
</dbReference>
<evidence type="ECO:0000256" key="5">
    <source>
        <dbReference type="ARBA" id="ARBA00023002"/>
    </source>
</evidence>
<evidence type="ECO:0000256" key="4">
    <source>
        <dbReference type="ARBA" id="ARBA00022827"/>
    </source>
</evidence>
<evidence type="ECO:0000313" key="11">
    <source>
        <dbReference type="Proteomes" id="UP000198415"/>
    </source>
</evidence>
<evidence type="ECO:0000256" key="1">
    <source>
        <dbReference type="ARBA" id="ARBA00001974"/>
    </source>
</evidence>
<keyword evidence="11" id="KW-1185">Reference proteome</keyword>
<dbReference type="PROSITE" id="PS00073">
    <property type="entry name" value="ACYL_COA_DH_2"/>
    <property type="match status" value="1"/>
</dbReference>
<dbReference type="InterPro" id="IPR009075">
    <property type="entry name" value="AcylCo_DH/oxidase_C"/>
</dbReference>
<dbReference type="Pfam" id="PF02770">
    <property type="entry name" value="Acyl-CoA_dh_M"/>
    <property type="match status" value="1"/>
</dbReference>
<keyword evidence="4 6" id="KW-0274">FAD</keyword>
<dbReference type="Gene3D" id="1.10.540.10">
    <property type="entry name" value="Acyl-CoA dehydrogenase/oxidase, N-terminal domain"/>
    <property type="match status" value="1"/>
</dbReference>
<evidence type="ECO:0000259" key="7">
    <source>
        <dbReference type="Pfam" id="PF00441"/>
    </source>
</evidence>
<evidence type="ECO:0000256" key="3">
    <source>
        <dbReference type="ARBA" id="ARBA00022630"/>
    </source>
</evidence>
<accession>A0A239GMJ7</accession>
<evidence type="ECO:0000259" key="8">
    <source>
        <dbReference type="Pfam" id="PF02770"/>
    </source>
</evidence>
<dbReference type="InterPro" id="IPR046373">
    <property type="entry name" value="Acyl-CoA_Oxase/DH_mid-dom_sf"/>
</dbReference>
<organism evidence="10 11">
    <name type="scientific">Actinoplanes regularis</name>
    <dbReference type="NCBI Taxonomy" id="52697"/>
    <lineage>
        <taxon>Bacteria</taxon>
        <taxon>Bacillati</taxon>
        <taxon>Actinomycetota</taxon>
        <taxon>Actinomycetes</taxon>
        <taxon>Micromonosporales</taxon>
        <taxon>Micromonosporaceae</taxon>
        <taxon>Actinoplanes</taxon>
    </lineage>
</organism>
<proteinExistence type="inferred from homology"/>
<dbReference type="AlphaFoldDB" id="A0A239GMJ7"/>
<dbReference type="SUPFAM" id="SSF47203">
    <property type="entry name" value="Acyl-CoA dehydrogenase C-terminal domain-like"/>
    <property type="match status" value="1"/>
</dbReference>
<dbReference type="Gene3D" id="1.20.140.10">
    <property type="entry name" value="Butyryl-CoA Dehydrogenase, subunit A, domain 3"/>
    <property type="match status" value="1"/>
</dbReference>
<keyword evidence="5 6" id="KW-0560">Oxidoreductase</keyword>
<reference evidence="10 11" key="1">
    <citation type="submission" date="2017-06" db="EMBL/GenBank/DDBJ databases">
        <authorList>
            <person name="Kim H.J."/>
            <person name="Triplett B.A."/>
        </authorList>
    </citation>
    <scope>NUCLEOTIDE SEQUENCE [LARGE SCALE GENOMIC DNA]</scope>
    <source>
        <strain evidence="10 11">DSM 43151</strain>
    </source>
</reference>
<dbReference type="FunFam" id="2.40.110.10:FF:000002">
    <property type="entry name" value="Acyl-CoA dehydrogenase fadE12"/>
    <property type="match status" value="1"/>
</dbReference>
<evidence type="ECO:0000259" key="9">
    <source>
        <dbReference type="Pfam" id="PF02771"/>
    </source>
</evidence>
<evidence type="ECO:0000256" key="6">
    <source>
        <dbReference type="RuleBase" id="RU362125"/>
    </source>
</evidence>
<comment type="cofactor">
    <cofactor evidence="1 6">
        <name>FAD</name>
        <dbReference type="ChEBI" id="CHEBI:57692"/>
    </cofactor>
</comment>
<name>A0A239GMJ7_9ACTN</name>
<gene>
    <name evidence="10" type="ORF">SAMN06264365_121107</name>
</gene>
<feature type="domain" description="Acyl-CoA dehydrogenase/oxidase N-terminal" evidence="9">
    <location>
        <begin position="36"/>
        <end position="146"/>
    </location>
</feature>
<dbReference type="SUPFAM" id="SSF56645">
    <property type="entry name" value="Acyl-CoA dehydrogenase NM domain-like"/>
    <property type="match status" value="1"/>
</dbReference>
<feature type="domain" description="Acyl-CoA oxidase/dehydrogenase middle" evidence="8">
    <location>
        <begin position="150"/>
        <end position="246"/>
    </location>
</feature>
<dbReference type="FunFam" id="1.20.140.10:FF:000001">
    <property type="entry name" value="Acyl-CoA dehydrogenase"/>
    <property type="match status" value="1"/>
</dbReference>
<evidence type="ECO:0000256" key="2">
    <source>
        <dbReference type="ARBA" id="ARBA00009347"/>
    </source>
</evidence>
<dbReference type="PANTHER" id="PTHR43884">
    <property type="entry name" value="ACYL-COA DEHYDROGENASE"/>
    <property type="match status" value="1"/>
</dbReference>
<dbReference type="GO" id="GO:0050660">
    <property type="term" value="F:flavin adenine dinucleotide binding"/>
    <property type="evidence" value="ECO:0007669"/>
    <property type="project" value="InterPro"/>
</dbReference>
<protein>
    <submittedName>
        <fullName evidence="10">Acyl-CoA dehydrogenase</fullName>
    </submittedName>
</protein>
<sequence>MTPIPRPLVDTAPIVIEGMSMPTPGLDAYAEPWRKPEHDDLAEMARTFFLKEVVPHAARLEQQGHPDREHYLKAGELGLLGLSVPEEYGGGGGDFTHEAVLLHEQTQTGEGSLGLAVHSGIVTGYLAAYGTEEQKRRWLPKLCSGEMIGAIGMTEPDGGSDVQAIRTRAVRTGDDFLVTGSKTFITNGYLADLLILAVKTDQSAKAHGISLLVCELDDAAPGFRRGRNLEKIGLHANDTAELFFDEFRVPAGNLLGGPDAENTGFYQLMQQLPQERLVIGVGAVGAMQRAVELATAYAKERTAFGKPLIGHQNTRMVLADCVTRTRVSRVFLDDCIVRHARGELDVATAAMAKLYLTEGQCEVVDRCLQIFGGYGYTTEYPIARMYADARVQKIYGGTNEIMKELIARAL</sequence>
<dbReference type="Gene3D" id="2.40.110.10">
    <property type="entry name" value="Butyryl-CoA Dehydrogenase, subunit A, domain 2"/>
    <property type="match status" value="1"/>
</dbReference>
<feature type="domain" description="Acyl-CoA dehydrogenase/oxidase C-terminal" evidence="7">
    <location>
        <begin position="262"/>
        <end position="410"/>
    </location>
</feature>
<evidence type="ECO:0000313" key="10">
    <source>
        <dbReference type="EMBL" id="SNS70350.1"/>
    </source>
</evidence>
<dbReference type="InterPro" id="IPR009100">
    <property type="entry name" value="AcylCoA_DH/oxidase_NM_dom_sf"/>
</dbReference>
<dbReference type="GO" id="GO:0003995">
    <property type="term" value="F:acyl-CoA dehydrogenase activity"/>
    <property type="evidence" value="ECO:0007669"/>
    <property type="project" value="InterPro"/>
</dbReference>
<dbReference type="EMBL" id="FZNR01000021">
    <property type="protein sequence ID" value="SNS70350.1"/>
    <property type="molecule type" value="Genomic_DNA"/>
</dbReference>
<dbReference type="InterPro" id="IPR037069">
    <property type="entry name" value="AcylCoA_DH/ox_N_sf"/>
</dbReference>
<dbReference type="InterPro" id="IPR006089">
    <property type="entry name" value="Acyl-CoA_DH_CS"/>
</dbReference>
<keyword evidence="3 6" id="KW-0285">Flavoprotein</keyword>
<dbReference type="InterPro" id="IPR036250">
    <property type="entry name" value="AcylCo_DH-like_C"/>
</dbReference>
<comment type="similarity">
    <text evidence="2 6">Belongs to the acyl-CoA dehydrogenase family.</text>
</comment>
<dbReference type="InterPro" id="IPR013786">
    <property type="entry name" value="AcylCoA_DH/ox_N"/>
</dbReference>
<dbReference type="Proteomes" id="UP000198415">
    <property type="component" value="Unassembled WGS sequence"/>
</dbReference>